<accession>A0A9Y3VYI2</accession>
<dbReference type="RefSeq" id="XP_005755483.1">
    <property type="nucleotide sequence ID" value="XM_005755426.1"/>
</dbReference>
<reference evidence="3" key="1">
    <citation type="submission" date="2025-08" db="UniProtKB">
        <authorList>
            <consortium name="RefSeq"/>
        </authorList>
    </citation>
    <scope>IDENTIFICATION</scope>
</reference>
<name>A0A9Y3VYI2_9CICH</name>
<dbReference type="InterPro" id="IPR040958">
    <property type="entry name" value="SNAD1"/>
</dbReference>
<keyword evidence="2" id="KW-1185">Reference proteome</keyword>
<protein>
    <submittedName>
        <fullName evidence="3">Uncharacterized protein LOC102208505</fullName>
    </submittedName>
</protein>
<dbReference type="Proteomes" id="UP000695023">
    <property type="component" value="Unplaced"/>
</dbReference>
<evidence type="ECO:0000313" key="3">
    <source>
        <dbReference type="RefSeq" id="XP_005755483.1"/>
    </source>
</evidence>
<dbReference type="GeneID" id="102208505"/>
<keyword evidence="1" id="KW-0732">Signal</keyword>
<proteinExistence type="predicted"/>
<organism evidence="2 3">
    <name type="scientific">Pundamilia nyererei</name>
    <dbReference type="NCBI Taxonomy" id="303518"/>
    <lineage>
        <taxon>Eukaryota</taxon>
        <taxon>Metazoa</taxon>
        <taxon>Chordata</taxon>
        <taxon>Craniata</taxon>
        <taxon>Vertebrata</taxon>
        <taxon>Euteleostomi</taxon>
        <taxon>Actinopterygii</taxon>
        <taxon>Neopterygii</taxon>
        <taxon>Teleostei</taxon>
        <taxon>Neoteleostei</taxon>
        <taxon>Acanthomorphata</taxon>
        <taxon>Ovalentaria</taxon>
        <taxon>Cichlomorphae</taxon>
        <taxon>Cichliformes</taxon>
        <taxon>Cichlidae</taxon>
        <taxon>African cichlids</taxon>
        <taxon>Pseudocrenilabrinae</taxon>
        <taxon>Haplochromini</taxon>
        <taxon>Pundamilia</taxon>
    </lineage>
</organism>
<feature type="chain" id="PRO_5041276439" evidence="1">
    <location>
        <begin position="21"/>
        <end position="234"/>
    </location>
</feature>
<dbReference type="Pfam" id="PF18744">
    <property type="entry name" value="SNAD1"/>
    <property type="match status" value="1"/>
</dbReference>
<sequence>MDVLPCMMLVFLLSVGASLAQVDLTPIVRKIRGQYSIDGQFCLAAVLPVDLNLNTLNQVFQDDPFQAVLGNIGERTSDNNNRGVYVGQRVIVARPTSPEGGQSGQHAESRVLQTLRERLETENLNTFPNSQDNFLLIYSFASACDTCTNRYHSSSIIEDLELIAETYYSVFVFKKIFQPNNRPPIPENILVNSLRSLGDAIGGLTNIFRCDPNCYSCSGGQTNTISQYCIVNNA</sequence>
<dbReference type="AlphaFoldDB" id="A0A9Y3VYI2"/>
<evidence type="ECO:0000313" key="2">
    <source>
        <dbReference type="Proteomes" id="UP000695023"/>
    </source>
</evidence>
<feature type="signal peptide" evidence="1">
    <location>
        <begin position="1"/>
        <end position="20"/>
    </location>
</feature>
<evidence type="ECO:0000256" key="1">
    <source>
        <dbReference type="SAM" id="SignalP"/>
    </source>
</evidence>
<gene>
    <name evidence="3" type="primary">LOC102208505</name>
</gene>